<feature type="domain" description="PHD-type" evidence="6">
    <location>
        <begin position="552"/>
        <end position="612"/>
    </location>
</feature>
<feature type="domain" description="C2H2-type" evidence="7">
    <location>
        <begin position="278"/>
        <end position="306"/>
    </location>
</feature>
<organism evidence="10">
    <name type="scientific">Echinostoma caproni</name>
    <dbReference type="NCBI Taxonomy" id="27848"/>
    <lineage>
        <taxon>Eukaryota</taxon>
        <taxon>Metazoa</taxon>
        <taxon>Spiralia</taxon>
        <taxon>Lophotrochozoa</taxon>
        <taxon>Platyhelminthes</taxon>
        <taxon>Trematoda</taxon>
        <taxon>Digenea</taxon>
        <taxon>Plagiorchiida</taxon>
        <taxon>Echinostomata</taxon>
        <taxon>Echinostomatoidea</taxon>
        <taxon>Echinostomatidae</taxon>
        <taxon>Echinostoma</taxon>
    </lineage>
</organism>
<dbReference type="SMART" id="SM00249">
    <property type="entry name" value="PHD"/>
    <property type="match status" value="1"/>
</dbReference>
<dbReference type="PROSITE" id="PS00028">
    <property type="entry name" value="ZINC_FINGER_C2H2_1"/>
    <property type="match status" value="1"/>
</dbReference>
<dbReference type="InterPro" id="IPR011011">
    <property type="entry name" value="Znf_FYVE_PHD"/>
</dbReference>
<feature type="compositionally biased region" description="Polar residues" evidence="5">
    <location>
        <begin position="124"/>
        <end position="151"/>
    </location>
</feature>
<feature type="compositionally biased region" description="Low complexity" evidence="5">
    <location>
        <begin position="463"/>
        <end position="486"/>
    </location>
</feature>
<feature type="region of interest" description="Disordered" evidence="5">
    <location>
        <begin position="96"/>
        <end position="177"/>
    </location>
</feature>
<reference evidence="8 9" key="2">
    <citation type="submission" date="2018-11" db="EMBL/GenBank/DDBJ databases">
        <authorList>
            <consortium name="Pathogen Informatics"/>
        </authorList>
    </citation>
    <scope>NUCLEOTIDE SEQUENCE [LARGE SCALE GENOMIC DNA]</scope>
    <source>
        <strain evidence="8 9">Egypt</strain>
    </source>
</reference>
<sequence>MFDDNLPHPPVVEPWDKYDEPGFQPNATLNQLNDRSDESHRVVSDSLPTAIGCTHKQSSSMVGSHGLSDPDGLLITGETNSRSSPATQFTDSIKRHGSAAGLSNSGSPVVATSGTGGSGVSASMNTGSGYPLVSTPQQSTANSSNKSSTMAQLLASSSSNASPTCGGTNTTTGGSVGGSSMCLYDYHNMMSTDSSIRDAETHSSDWTGSSSAGPPSKMMKDAVGAPGTPMARSVIEYPPGGTEQSSSSSRPTVTGQMGSASGDPFTSPPGATTTVTFFVCEVCASRYRSTAGLRYHYHSQHSGYSPKNPISASASRLVVPIGEERGIGGGLRGGRPRRNKEPNAIQSSTPDPGSTFSPNYISANTNGTNTGTIRIFNESPSPTRASFYRNSGYSPKNQLSSNGLLDDGLKPSGGLTTPLTSMGLMANAFSSSTPGTTDAPGGLIELGRVVPPQRIHHSSGVDISSSRTVLSGSSSTTSNPIGTTPSYHTIPWTGTEPYASGQTLSQLGLDATHTIGMGAFSRITIAQRRYERQHCSDRVNSSGRTTAGSTNGPHCVYCLGDDRLNPRIGRAESLLRCYRCAQWAHFSCLRLPQHVVEAAMRYPWQCIECKTCWLCGSPEEEVSNA</sequence>
<proteinExistence type="predicted"/>
<feature type="compositionally biased region" description="Polar residues" evidence="5">
    <location>
        <begin position="204"/>
        <end position="213"/>
    </location>
</feature>
<feature type="region of interest" description="Disordered" evidence="5">
    <location>
        <begin position="456"/>
        <end position="494"/>
    </location>
</feature>
<feature type="compositionally biased region" description="Polar residues" evidence="5">
    <location>
        <begin position="242"/>
        <end position="259"/>
    </location>
</feature>
<evidence type="ECO:0000256" key="2">
    <source>
        <dbReference type="ARBA" id="ARBA00022771"/>
    </source>
</evidence>
<dbReference type="PROSITE" id="PS50016">
    <property type="entry name" value="ZF_PHD_2"/>
    <property type="match status" value="1"/>
</dbReference>
<evidence type="ECO:0000313" key="9">
    <source>
        <dbReference type="Proteomes" id="UP000272942"/>
    </source>
</evidence>
<feature type="compositionally biased region" description="Polar residues" evidence="5">
    <location>
        <begin position="344"/>
        <end position="363"/>
    </location>
</feature>
<feature type="compositionally biased region" description="Polar residues" evidence="5">
    <location>
        <begin position="378"/>
        <end position="403"/>
    </location>
</feature>
<evidence type="ECO:0000256" key="4">
    <source>
        <dbReference type="PROSITE-ProRule" id="PRU00042"/>
    </source>
</evidence>
<feature type="region of interest" description="Disordered" evidence="5">
    <location>
        <begin position="1"/>
        <end position="22"/>
    </location>
</feature>
<feature type="compositionally biased region" description="Low complexity" evidence="5">
    <location>
        <begin position="153"/>
        <end position="173"/>
    </location>
</feature>
<name>A0A183B2Y1_9TREM</name>
<evidence type="ECO:0000313" key="8">
    <source>
        <dbReference type="EMBL" id="VDP90838.1"/>
    </source>
</evidence>
<dbReference type="Gene3D" id="3.30.40.10">
    <property type="entry name" value="Zinc/RING finger domain, C3HC4 (zinc finger)"/>
    <property type="match status" value="1"/>
</dbReference>
<evidence type="ECO:0000256" key="3">
    <source>
        <dbReference type="ARBA" id="ARBA00022833"/>
    </source>
</evidence>
<dbReference type="InterPro" id="IPR013087">
    <property type="entry name" value="Znf_C2H2_type"/>
</dbReference>
<dbReference type="PROSITE" id="PS50157">
    <property type="entry name" value="ZINC_FINGER_C2H2_2"/>
    <property type="match status" value="1"/>
</dbReference>
<dbReference type="InterPro" id="IPR001965">
    <property type="entry name" value="Znf_PHD"/>
</dbReference>
<reference evidence="10" key="1">
    <citation type="submission" date="2016-06" db="UniProtKB">
        <authorList>
            <consortium name="WormBaseParasite"/>
        </authorList>
    </citation>
    <scope>IDENTIFICATION</scope>
</reference>
<evidence type="ECO:0000256" key="5">
    <source>
        <dbReference type="SAM" id="MobiDB-lite"/>
    </source>
</evidence>
<keyword evidence="1" id="KW-0479">Metal-binding</keyword>
<dbReference type="Proteomes" id="UP000272942">
    <property type="component" value="Unassembled WGS sequence"/>
</dbReference>
<gene>
    <name evidence="8" type="ORF">ECPE_LOCUS13566</name>
</gene>
<keyword evidence="3" id="KW-0862">Zinc</keyword>
<dbReference type="WBParaSite" id="ECPE_0001360501-mRNA-1">
    <property type="protein sequence ID" value="ECPE_0001360501-mRNA-1"/>
    <property type="gene ID" value="ECPE_0001360501"/>
</dbReference>
<dbReference type="CDD" id="cd15526">
    <property type="entry name" value="PHD1_MOZ_d4"/>
    <property type="match status" value="1"/>
</dbReference>
<dbReference type="InterPro" id="IPR019787">
    <property type="entry name" value="Znf_PHD-finger"/>
</dbReference>
<feature type="region of interest" description="Disordered" evidence="5">
    <location>
        <begin position="324"/>
        <end position="412"/>
    </location>
</feature>
<evidence type="ECO:0000259" key="7">
    <source>
        <dbReference type="PROSITE" id="PS50157"/>
    </source>
</evidence>
<keyword evidence="2 4" id="KW-0863">Zinc-finger</keyword>
<protein>
    <submittedName>
        <fullName evidence="10">PHD finger protein 10</fullName>
    </submittedName>
</protein>
<keyword evidence="9" id="KW-1185">Reference proteome</keyword>
<feature type="region of interest" description="Disordered" evidence="5">
    <location>
        <begin position="196"/>
        <end position="268"/>
    </location>
</feature>
<evidence type="ECO:0000259" key="6">
    <source>
        <dbReference type="PROSITE" id="PS50016"/>
    </source>
</evidence>
<accession>A0A183B2Y1</accession>
<evidence type="ECO:0000313" key="10">
    <source>
        <dbReference type="WBParaSite" id="ECPE_0001360501-mRNA-1"/>
    </source>
</evidence>
<dbReference type="GO" id="GO:0008270">
    <property type="term" value="F:zinc ion binding"/>
    <property type="evidence" value="ECO:0007669"/>
    <property type="project" value="UniProtKB-KW"/>
</dbReference>
<dbReference type="AlphaFoldDB" id="A0A183B2Y1"/>
<dbReference type="SUPFAM" id="SSF57903">
    <property type="entry name" value="FYVE/PHD zinc finger"/>
    <property type="match status" value="1"/>
</dbReference>
<dbReference type="EMBL" id="UZAN01055405">
    <property type="protein sequence ID" value="VDP90838.1"/>
    <property type="molecule type" value="Genomic_DNA"/>
</dbReference>
<dbReference type="OrthoDB" id="2270193at2759"/>
<evidence type="ECO:0000256" key="1">
    <source>
        <dbReference type="ARBA" id="ARBA00022723"/>
    </source>
</evidence>
<dbReference type="InterPro" id="IPR013083">
    <property type="entry name" value="Znf_RING/FYVE/PHD"/>
</dbReference>